<dbReference type="EMBL" id="CAJFCW020000003">
    <property type="protein sequence ID" value="CAG9101893.1"/>
    <property type="molecule type" value="Genomic_DNA"/>
</dbReference>
<dbReference type="Proteomes" id="UP000783686">
    <property type="component" value="Unassembled WGS sequence"/>
</dbReference>
<dbReference type="PROSITE" id="PS01031">
    <property type="entry name" value="SHSP"/>
    <property type="match status" value="1"/>
</dbReference>
<protein>
    <recommendedName>
        <fullName evidence="3">SHSP domain-containing protein</fullName>
    </recommendedName>
</protein>
<name>A0A811KCW3_9BILA</name>
<comment type="caution">
    <text evidence="4">The sequence shown here is derived from an EMBL/GenBank/DDBJ whole genome shotgun (WGS) entry which is preliminary data.</text>
</comment>
<accession>A0A811KCW3</accession>
<gene>
    <name evidence="4" type="ORF">BOKJ2_LOCUS5374</name>
</gene>
<evidence type="ECO:0000259" key="3">
    <source>
        <dbReference type="PROSITE" id="PS01031"/>
    </source>
</evidence>
<evidence type="ECO:0000256" key="1">
    <source>
        <dbReference type="PROSITE-ProRule" id="PRU00285"/>
    </source>
</evidence>
<proteinExistence type="inferred from homology"/>
<dbReference type="SUPFAM" id="SSF49764">
    <property type="entry name" value="HSP20-like chaperones"/>
    <property type="match status" value="1"/>
</dbReference>
<dbReference type="Proteomes" id="UP000614601">
    <property type="component" value="Unassembled WGS sequence"/>
</dbReference>
<sequence>MFPVVYESFGFPRRHHGCPSLYRPQRDLEGLVDALNTVSTIQNVMNAVEKEHNGYYVNNVEFNNDGDMTVHCETEGFKPEELTVDLDGDVLKVSGLHKEEKENELIERTFSRQIRIPKNMDLQKIACHMEENGKMTVTVPVVQAVEPKKQNIPIQMKKAEEKEASNI</sequence>
<evidence type="ECO:0000313" key="5">
    <source>
        <dbReference type="Proteomes" id="UP000614601"/>
    </source>
</evidence>
<feature type="domain" description="SHSP" evidence="3">
    <location>
        <begin position="50"/>
        <end position="157"/>
    </location>
</feature>
<organism evidence="4 5">
    <name type="scientific">Bursaphelenchus okinawaensis</name>
    <dbReference type="NCBI Taxonomy" id="465554"/>
    <lineage>
        <taxon>Eukaryota</taxon>
        <taxon>Metazoa</taxon>
        <taxon>Ecdysozoa</taxon>
        <taxon>Nematoda</taxon>
        <taxon>Chromadorea</taxon>
        <taxon>Rhabditida</taxon>
        <taxon>Tylenchina</taxon>
        <taxon>Tylenchomorpha</taxon>
        <taxon>Aphelenchoidea</taxon>
        <taxon>Aphelenchoididae</taxon>
        <taxon>Bursaphelenchus</taxon>
    </lineage>
</organism>
<dbReference type="EMBL" id="CAJFDH010000003">
    <property type="protein sequence ID" value="CAD5214001.1"/>
    <property type="molecule type" value="Genomic_DNA"/>
</dbReference>
<keyword evidence="5" id="KW-1185">Reference proteome</keyword>
<dbReference type="OrthoDB" id="5779639at2759"/>
<evidence type="ECO:0000313" key="4">
    <source>
        <dbReference type="EMBL" id="CAD5214001.1"/>
    </source>
</evidence>
<dbReference type="InterPro" id="IPR002068">
    <property type="entry name" value="A-crystallin/Hsp20_dom"/>
</dbReference>
<comment type="similarity">
    <text evidence="1 2">Belongs to the small heat shock protein (HSP20) family.</text>
</comment>
<dbReference type="Gene3D" id="2.60.40.790">
    <property type="match status" value="1"/>
</dbReference>
<dbReference type="AlphaFoldDB" id="A0A811KCW3"/>
<dbReference type="InterPro" id="IPR001436">
    <property type="entry name" value="Alpha-crystallin/sHSP_animal"/>
</dbReference>
<evidence type="ECO:0000256" key="2">
    <source>
        <dbReference type="RuleBase" id="RU003616"/>
    </source>
</evidence>
<dbReference type="PANTHER" id="PTHR45640">
    <property type="entry name" value="HEAT SHOCK PROTEIN HSP-12.2-RELATED"/>
    <property type="match status" value="1"/>
</dbReference>
<dbReference type="CDD" id="cd06526">
    <property type="entry name" value="metazoan_ACD"/>
    <property type="match status" value="1"/>
</dbReference>
<dbReference type="PANTHER" id="PTHR45640:SF26">
    <property type="entry name" value="RE23625P"/>
    <property type="match status" value="1"/>
</dbReference>
<reference evidence="4" key="1">
    <citation type="submission" date="2020-09" db="EMBL/GenBank/DDBJ databases">
        <authorList>
            <person name="Kikuchi T."/>
        </authorList>
    </citation>
    <scope>NUCLEOTIDE SEQUENCE</scope>
    <source>
        <strain evidence="4">SH1</strain>
    </source>
</reference>
<dbReference type="Pfam" id="PF00011">
    <property type="entry name" value="HSP20"/>
    <property type="match status" value="1"/>
</dbReference>
<dbReference type="InterPro" id="IPR008978">
    <property type="entry name" value="HSP20-like_chaperone"/>
</dbReference>